<dbReference type="PANTHER" id="PTHR15537">
    <property type="entry name" value="F-BOX ONLY PROTEIN 7"/>
    <property type="match status" value="1"/>
</dbReference>
<dbReference type="GO" id="GO:1903599">
    <property type="term" value="P:positive regulation of autophagy of mitochondrion"/>
    <property type="evidence" value="ECO:0007669"/>
    <property type="project" value="TreeGrafter"/>
</dbReference>
<protein>
    <submittedName>
        <fullName evidence="3">F-box protein 7</fullName>
    </submittedName>
</protein>
<dbReference type="InterPro" id="IPR047118">
    <property type="entry name" value="Fbxo7"/>
</dbReference>
<dbReference type="InterPro" id="IPR036047">
    <property type="entry name" value="F-box-like_dom_sf"/>
</dbReference>
<organism evidence="3">
    <name type="scientific">Stegastes partitus</name>
    <name type="common">bicolor damselfish</name>
    <dbReference type="NCBI Taxonomy" id="144197"/>
    <lineage>
        <taxon>Eukaryota</taxon>
        <taxon>Metazoa</taxon>
        <taxon>Chordata</taxon>
        <taxon>Craniata</taxon>
        <taxon>Vertebrata</taxon>
        <taxon>Euteleostomi</taxon>
        <taxon>Actinopterygii</taxon>
        <taxon>Neopterygii</taxon>
        <taxon>Teleostei</taxon>
        <taxon>Neoteleostei</taxon>
        <taxon>Acanthomorphata</taxon>
        <taxon>Ovalentaria</taxon>
        <taxon>Pomacentridae</taxon>
        <taxon>Stegastes</taxon>
    </lineage>
</organism>
<name>A0A3B4ZBA4_9TELE</name>
<evidence type="ECO:0000259" key="2">
    <source>
        <dbReference type="PROSITE" id="PS50181"/>
    </source>
</evidence>
<dbReference type="SMART" id="SM00256">
    <property type="entry name" value="FBOX"/>
    <property type="match status" value="1"/>
</dbReference>
<dbReference type="InterPro" id="IPR029071">
    <property type="entry name" value="Ubiquitin-like_domsf"/>
</dbReference>
<dbReference type="InterPro" id="IPR001810">
    <property type="entry name" value="F-box_dom"/>
</dbReference>
<evidence type="ECO:0000313" key="3">
    <source>
        <dbReference type="Ensembl" id="ENSSPAP00000006083.1"/>
    </source>
</evidence>
<dbReference type="SUPFAM" id="SSF54236">
    <property type="entry name" value="Ubiquitin-like"/>
    <property type="match status" value="1"/>
</dbReference>
<feature type="compositionally biased region" description="Low complexity" evidence="1">
    <location>
        <begin position="86"/>
        <end position="111"/>
    </location>
</feature>
<feature type="region of interest" description="Disordered" evidence="1">
    <location>
        <begin position="414"/>
        <end position="446"/>
    </location>
</feature>
<dbReference type="GO" id="GO:0019901">
    <property type="term" value="F:protein kinase binding"/>
    <property type="evidence" value="ECO:0007669"/>
    <property type="project" value="InterPro"/>
</dbReference>
<dbReference type="AlphaFoldDB" id="A0A3B4ZBA4"/>
<dbReference type="Ensembl" id="ENSSPAT00000006205.1">
    <property type="protein sequence ID" value="ENSSPAP00000006083.1"/>
    <property type="gene ID" value="ENSSPAG00000004662.1"/>
</dbReference>
<sequence length="446" mass="48344">MKLRVRILRRTSRLELLGEDPSVAELTEQIREQLLSSHGLGSDTEFSLSLNGSELLSGSDQTLSSCGIVSGDLICVLLPQSADAATTNTTSSSSVNQNQNQQTDSQTSDQVRPSSSSAAPLGLGDPDPTDSGHVTSVWEPMLCCEAEEGGAPLSLELLYQSAGSTSPSDAVMVAAHLLMIETGFTPQVSMPAGWRTPAGVYRLQYLHPLCGGFSLRVFLRVFLPLNSSLNFSSAATLKVTENVATPRKLCLDPSSYVTAEWAGGSAAAAFRDLRKLSRVFKDQLAYPLIAAARDAMSLPVAFGLQVLPPELLLRILRLLDVRSVVRLSAVSRHFSAATADASLWRHLCLRDFASSGLARDLRHSGRVRWLPPDLPDFMVPPPRPCFPPLPGIIGGEYDQRPNLPRLLPRPRYDPIGPLADPDRRRHDFHRGPPSGGRAANIRRGFI</sequence>
<dbReference type="PANTHER" id="PTHR15537:SF2">
    <property type="entry name" value="F-BOX ONLY PROTEIN 7"/>
    <property type="match status" value="1"/>
</dbReference>
<dbReference type="PROSITE" id="PS50181">
    <property type="entry name" value="FBOX"/>
    <property type="match status" value="1"/>
</dbReference>
<proteinExistence type="predicted"/>
<reference evidence="3" key="1">
    <citation type="submission" date="2023-09" db="UniProtKB">
        <authorList>
            <consortium name="Ensembl"/>
        </authorList>
    </citation>
    <scope>IDENTIFICATION</scope>
</reference>
<feature type="region of interest" description="Disordered" evidence="1">
    <location>
        <begin position="86"/>
        <end position="134"/>
    </location>
</feature>
<dbReference type="Pfam" id="PF12937">
    <property type="entry name" value="F-box-like"/>
    <property type="match status" value="1"/>
</dbReference>
<dbReference type="GeneTree" id="ENSGT00390000006670"/>
<dbReference type="SUPFAM" id="SSF81383">
    <property type="entry name" value="F-box domain"/>
    <property type="match status" value="1"/>
</dbReference>
<feature type="domain" description="F-box" evidence="2">
    <location>
        <begin position="301"/>
        <end position="347"/>
    </location>
</feature>
<dbReference type="Gene3D" id="1.20.1280.50">
    <property type="match status" value="1"/>
</dbReference>
<dbReference type="Gene3D" id="3.40.1000.30">
    <property type="match status" value="1"/>
</dbReference>
<accession>A0A3B4ZBA4</accession>
<evidence type="ECO:0000256" key="1">
    <source>
        <dbReference type="SAM" id="MobiDB-lite"/>
    </source>
</evidence>